<keyword evidence="5" id="KW-1185">Reference proteome</keyword>
<gene>
    <name evidence="4" type="ORF">GUJ93_ZPchr0008g12741</name>
</gene>
<feature type="signal peptide" evidence="2">
    <location>
        <begin position="1"/>
        <end position="19"/>
    </location>
</feature>
<feature type="chain" id="PRO_5035280174" description="Retrotransposon gag domain-containing protein" evidence="2">
    <location>
        <begin position="20"/>
        <end position="163"/>
    </location>
</feature>
<feature type="domain" description="Retrotransposon gag" evidence="3">
    <location>
        <begin position="22"/>
        <end position="67"/>
    </location>
</feature>
<feature type="compositionally biased region" description="Basic and acidic residues" evidence="1">
    <location>
        <begin position="100"/>
        <end position="123"/>
    </location>
</feature>
<evidence type="ECO:0000313" key="5">
    <source>
        <dbReference type="Proteomes" id="UP000729402"/>
    </source>
</evidence>
<reference evidence="4" key="2">
    <citation type="submission" date="2021-02" db="EMBL/GenBank/DDBJ databases">
        <authorList>
            <person name="Kimball J.A."/>
            <person name="Haas M.W."/>
            <person name="Macchietto M."/>
            <person name="Kono T."/>
            <person name="Duquette J."/>
            <person name="Shao M."/>
        </authorList>
    </citation>
    <scope>NUCLEOTIDE SEQUENCE</scope>
    <source>
        <tissue evidence="4">Fresh leaf tissue</tissue>
    </source>
</reference>
<accession>A0A8J5RZJ9</accession>
<organism evidence="4 5">
    <name type="scientific">Zizania palustris</name>
    <name type="common">Northern wild rice</name>
    <dbReference type="NCBI Taxonomy" id="103762"/>
    <lineage>
        <taxon>Eukaryota</taxon>
        <taxon>Viridiplantae</taxon>
        <taxon>Streptophyta</taxon>
        <taxon>Embryophyta</taxon>
        <taxon>Tracheophyta</taxon>
        <taxon>Spermatophyta</taxon>
        <taxon>Magnoliopsida</taxon>
        <taxon>Liliopsida</taxon>
        <taxon>Poales</taxon>
        <taxon>Poaceae</taxon>
        <taxon>BOP clade</taxon>
        <taxon>Oryzoideae</taxon>
        <taxon>Oryzeae</taxon>
        <taxon>Zizaniinae</taxon>
        <taxon>Zizania</taxon>
    </lineage>
</organism>
<sequence length="163" mass="19044">MVNYLLVMLFASAINWLVSLPASRHNLRQVHQRESLREYIHQFSEKRHAVTTITDTDVISAFQDGLRKPSDLFCHLIMYASANPSHMITVIEQFSSAKDVEREQMLQKPHGNNEDQKEKEGHHRLPVARRSPTFKDRADHGWPRLPKRRKEKEIMIANPRSQP</sequence>
<evidence type="ECO:0000256" key="2">
    <source>
        <dbReference type="SAM" id="SignalP"/>
    </source>
</evidence>
<reference evidence="4" key="1">
    <citation type="journal article" date="2021" name="bioRxiv">
        <title>Whole Genome Assembly and Annotation of Northern Wild Rice, Zizania palustris L., Supports a Whole Genome Duplication in the Zizania Genus.</title>
        <authorList>
            <person name="Haas M."/>
            <person name="Kono T."/>
            <person name="Macchietto M."/>
            <person name="Millas R."/>
            <person name="McGilp L."/>
            <person name="Shao M."/>
            <person name="Duquette J."/>
            <person name="Hirsch C.N."/>
            <person name="Kimball J."/>
        </authorList>
    </citation>
    <scope>NUCLEOTIDE SEQUENCE</scope>
    <source>
        <tissue evidence="4">Fresh leaf tissue</tissue>
    </source>
</reference>
<name>A0A8J5RZJ9_ZIZPA</name>
<dbReference type="Proteomes" id="UP000729402">
    <property type="component" value="Unassembled WGS sequence"/>
</dbReference>
<dbReference type="EMBL" id="JAAALK010000290">
    <property type="protein sequence ID" value="KAG8047886.1"/>
    <property type="molecule type" value="Genomic_DNA"/>
</dbReference>
<evidence type="ECO:0000256" key="1">
    <source>
        <dbReference type="SAM" id="MobiDB-lite"/>
    </source>
</evidence>
<dbReference type="AlphaFoldDB" id="A0A8J5RZJ9"/>
<evidence type="ECO:0000259" key="3">
    <source>
        <dbReference type="Pfam" id="PF03732"/>
    </source>
</evidence>
<feature type="compositionally biased region" description="Basic and acidic residues" evidence="1">
    <location>
        <begin position="133"/>
        <end position="142"/>
    </location>
</feature>
<protein>
    <recommendedName>
        <fullName evidence="3">Retrotransposon gag domain-containing protein</fullName>
    </recommendedName>
</protein>
<feature type="region of interest" description="Disordered" evidence="1">
    <location>
        <begin position="100"/>
        <end position="163"/>
    </location>
</feature>
<proteinExistence type="predicted"/>
<dbReference type="InterPro" id="IPR005162">
    <property type="entry name" value="Retrotrans_gag_dom"/>
</dbReference>
<keyword evidence="2" id="KW-0732">Signal</keyword>
<evidence type="ECO:0000313" key="4">
    <source>
        <dbReference type="EMBL" id="KAG8047886.1"/>
    </source>
</evidence>
<dbReference type="Pfam" id="PF03732">
    <property type="entry name" value="Retrotrans_gag"/>
    <property type="match status" value="1"/>
</dbReference>
<comment type="caution">
    <text evidence="4">The sequence shown here is derived from an EMBL/GenBank/DDBJ whole genome shotgun (WGS) entry which is preliminary data.</text>
</comment>